<dbReference type="GO" id="GO:0003677">
    <property type="term" value="F:DNA binding"/>
    <property type="evidence" value="ECO:0007669"/>
    <property type="project" value="UniProtKB-KW"/>
</dbReference>
<dbReference type="AlphaFoldDB" id="A0AAV2WHY8"/>
<dbReference type="RefSeq" id="WP_042509687.1">
    <property type="nucleotide sequence ID" value="NZ_LK021338.1"/>
</dbReference>
<evidence type="ECO:0000313" key="6">
    <source>
        <dbReference type="EMBL" id="CDQ43822.1"/>
    </source>
</evidence>
<keyword evidence="2" id="KW-0805">Transcription regulation</keyword>
<dbReference type="GO" id="GO:0030246">
    <property type="term" value="F:carbohydrate binding"/>
    <property type="evidence" value="ECO:0007669"/>
    <property type="project" value="InterPro"/>
</dbReference>
<keyword evidence="4" id="KW-0804">Transcription</keyword>
<reference evidence="6" key="1">
    <citation type="submission" date="2014-05" db="EMBL/GenBank/DDBJ databases">
        <authorList>
            <person name="Urmite Genomes"/>
        </authorList>
    </citation>
    <scope>NUCLEOTIDE SEQUENCE</scope>
    <source>
        <strain evidence="6">DSM 44074</strain>
    </source>
</reference>
<keyword evidence="3" id="KW-0238">DNA-binding</keyword>
<evidence type="ECO:0000256" key="1">
    <source>
        <dbReference type="ARBA" id="ARBA00010466"/>
    </source>
</evidence>
<protein>
    <submittedName>
        <fullName evidence="6">Transcriptional regulator, sugar-binding family protein</fullName>
    </submittedName>
</protein>
<comment type="similarity">
    <text evidence="1">Belongs to the SorC transcriptional regulatory family.</text>
</comment>
<dbReference type="Pfam" id="PF04198">
    <property type="entry name" value="Sugar-bind"/>
    <property type="match status" value="1"/>
</dbReference>
<dbReference type="Proteomes" id="UP000028864">
    <property type="component" value="Unassembled WGS sequence"/>
</dbReference>
<dbReference type="InterPro" id="IPR037171">
    <property type="entry name" value="NagB/RpiA_transferase-like"/>
</dbReference>
<evidence type="ECO:0000259" key="5">
    <source>
        <dbReference type="Pfam" id="PF04198"/>
    </source>
</evidence>
<dbReference type="PANTHER" id="PTHR34294:SF1">
    <property type="entry name" value="TRANSCRIPTIONAL REGULATOR LSRR"/>
    <property type="match status" value="1"/>
</dbReference>
<accession>A0AAV2WHY8</accession>
<evidence type="ECO:0000256" key="3">
    <source>
        <dbReference type="ARBA" id="ARBA00023125"/>
    </source>
</evidence>
<organism evidence="6 7">
    <name type="scientific">Mycolicibacterium neoaurum</name>
    <name type="common">Mycobacterium neoaurum</name>
    <dbReference type="NCBI Taxonomy" id="1795"/>
    <lineage>
        <taxon>Bacteria</taxon>
        <taxon>Bacillati</taxon>
        <taxon>Actinomycetota</taxon>
        <taxon>Actinomycetes</taxon>
        <taxon>Mycobacteriales</taxon>
        <taxon>Mycobacteriaceae</taxon>
        <taxon>Mycolicibacterium</taxon>
    </lineage>
</organism>
<name>A0AAV2WHY8_MYCNE</name>
<sequence>MARPTESKAGGPSHTQLMLHVAQSYYEQGRTQEDIGRELHLTRWKVGRLLDEAREVGIVQIKIVHPQARRTPLEVGMRSEFGLRECIVVPGPENPGSDDHIAAAAAGYLKANAGWITTLAVSWGNTLQHVAAVLPAGWTSNIEVIQANGGVSRSVRPTTAANIATSIAHSGNGRATLLPVPAIVERIETRDALYAEGFVVDVLNGARQADALLFSLGASGPTSVLVESGAVTPAELRELDAAGACGDVLAHFLTTDGQIAHPGIDSRTVGLGLDDVRNANCAIAVAAGPAKVPMVRAALRSGLCSVLITDEPTATAVLEQNARAGGIA</sequence>
<dbReference type="InterPro" id="IPR036388">
    <property type="entry name" value="WH-like_DNA-bd_sf"/>
</dbReference>
<evidence type="ECO:0000313" key="7">
    <source>
        <dbReference type="Proteomes" id="UP000028864"/>
    </source>
</evidence>
<evidence type="ECO:0000256" key="2">
    <source>
        <dbReference type="ARBA" id="ARBA00023015"/>
    </source>
</evidence>
<evidence type="ECO:0000256" key="4">
    <source>
        <dbReference type="ARBA" id="ARBA00023163"/>
    </source>
</evidence>
<dbReference type="Gene3D" id="1.10.10.10">
    <property type="entry name" value="Winged helix-like DNA-binding domain superfamily/Winged helix DNA-binding domain"/>
    <property type="match status" value="1"/>
</dbReference>
<dbReference type="EMBL" id="LK021338">
    <property type="protein sequence ID" value="CDQ43822.1"/>
    <property type="molecule type" value="Genomic_DNA"/>
</dbReference>
<dbReference type="InterPro" id="IPR007324">
    <property type="entry name" value="Sugar-bd_dom_put"/>
</dbReference>
<proteinExistence type="inferred from homology"/>
<dbReference type="InterPro" id="IPR051054">
    <property type="entry name" value="SorC_transcr_regulators"/>
</dbReference>
<reference evidence="6" key="2">
    <citation type="submission" date="2015-09" db="EMBL/GenBank/DDBJ databases">
        <title>Draft genome sequence of Mycobacterium neoaurum DSM 44074.</title>
        <authorList>
            <person name="Croce O."/>
            <person name="Robert C."/>
            <person name="Raoult D."/>
            <person name="Drancourt M."/>
        </authorList>
    </citation>
    <scope>NUCLEOTIDE SEQUENCE</scope>
    <source>
        <strain evidence="6">DSM 44074</strain>
    </source>
</reference>
<dbReference type="SUPFAM" id="SSF100950">
    <property type="entry name" value="NagB/RpiA/CoA transferase-like"/>
    <property type="match status" value="1"/>
</dbReference>
<dbReference type="PANTHER" id="PTHR34294">
    <property type="entry name" value="TRANSCRIPTIONAL REGULATOR-RELATED"/>
    <property type="match status" value="1"/>
</dbReference>
<feature type="domain" description="Sugar-binding" evidence="5">
    <location>
        <begin position="69"/>
        <end position="319"/>
    </location>
</feature>
<gene>
    <name evidence="6" type="ORF">BN1047_01693</name>
</gene>
<dbReference type="Gene3D" id="3.40.50.1360">
    <property type="match status" value="1"/>
</dbReference>